<sequence>MSPDEVMMMARNAIIMVFYLSMPLIVVATVVGLIVAVLQTLIQLQEQTLAFAAKLAAVVMMLSLTVGWMSSHLLSFLKQALGRIIGI</sequence>
<keyword evidence="8" id="KW-0966">Cell projection</keyword>
<dbReference type="PANTHER" id="PTHR34040:SF2">
    <property type="entry name" value="FLAGELLAR BIOSYNTHETIC PROTEIN FLIQ"/>
    <property type="match status" value="1"/>
</dbReference>
<reference evidence="8" key="1">
    <citation type="submission" date="2022-08" db="EMBL/GenBank/DDBJ databases">
        <title>Chelativorans sichuanense sp. nov., a paraffin oil-degrading bacterium isolated from a mixture of oil-based drill cuttings and paddy soil.</title>
        <authorList>
            <person name="Yu J."/>
            <person name="Liu H."/>
            <person name="Chen Q."/>
        </authorList>
    </citation>
    <scope>NUCLEOTIDE SEQUENCE</scope>
    <source>
        <strain evidence="8">SCAU 2101</strain>
    </source>
</reference>
<evidence type="ECO:0000256" key="7">
    <source>
        <dbReference type="SAM" id="Phobius"/>
    </source>
</evidence>
<keyword evidence="6 7" id="KW-0472">Membrane</keyword>
<gene>
    <name evidence="8" type="ORF">NYR54_06145</name>
</gene>
<proteinExistence type="inferred from homology"/>
<keyword evidence="3" id="KW-1003">Cell membrane</keyword>
<evidence type="ECO:0000256" key="4">
    <source>
        <dbReference type="ARBA" id="ARBA00022692"/>
    </source>
</evidence>
<keyword evidence="5 7" id="KW-1133">Transmembrane helix</keyword>
<keyword evidence="8" id="KW-0282">Flagellum</keyword>
<evidence type="ECO:0000313" key="8">
    <source>
        <dbReference type="EMBL" id="MCT8989874.1"/>
    </source>
</evidence>
<comment type="caution">
    <text evidence="8">The sequence shown here is derived from an EMBL/GenBank/DDBJ whole genome shotgun (WGS) entry which is preliminary data.</text>
</comment>
<evidence type="ECO:0000256" key="1">
    <source>
        <dbReference type="ARBA" id="ARBA00004651"/>
    </source>
</evidence>
<dbReference type="Proteomes" id="UP001149009">
    <property type="component" value="Unassembled WGS sequence"/>
</dbReference>
<dbReference type="Pfam" id="PF01313">
    <property type="entry name" value="Bac_export_3"/>
    <property type="match status" value="1"/>
</dbReference>
<dbReference type="GO" id="GO:0009306">
    <property type="term" value="P:protein secretion"/>
    <property type="evidence" value="ECO:0007669"/>
    <property type="project" value="InterPro"/>
</dbReference>
<keyword evidence="8" id="KW-0969">Cilium</keyword>
<evidence type="ECO:0000256" key="6">
    <source>
        <dbReference type="ARBA" id="ARBA00023136"/>
    </source>
</evidence>
<comment type="subcellular location">
    <subcellularLocation>
        <location evidence="1">Cell membrane</location>
        <topology evidence="1">Multi-pass membrane protein</topology>
    </subcellularLocation>
</comment>
<dbReference type="GO" id="GO:0005886">
    <property type="term" value="C:plasma membrane"/>
    <property type="evidence" value="ECO:0007669"/>
    <property type="project" value="UniProtKB-SubCell"/>
</dbReference>
<protein>
    <submittedName>
        <fullName evidence="8">Flagellar biosynthetic protein FliQ</fullName>
    </submittedName>
</protein>
<comment type="similarity">
    <text evidence="2">Belongs to the FliQ/MopD/SpaQ family.</text>
</comment>
<feature type="transmembrane region" description="Helical" evidence="7">
    <location>
        <begin position="12"/>
        <end position="42"/>
    </location>
</feature>
<name>A0A9X2X7B4_9HYPH</name>
<evidence type="ECO:0000256" key="5">
    <source>
        <dbReference type="ARBA" id="ARBA00022989"/>
    </source>
</evidence>
<dbReference type="AlphaFoldDB" id="A0A9X2X7B4"/>
<feature type="transmembrane region" description="Helical" evidence="7">
    <location>
        <begin position="48"/>
        <end position="69"/>
    </location>
</feature>
<evidence type="ECO:0000256" key="3">
    <source>
        <dbReference type="ARBA" id="ARBA00022475"/>
    </source>
</evidence>
<dbReference type="EMBL" id="JAODNV010000007">
    <property type="protein sequence ID" value="MCT8989874.1"/>
    <property type="molecule type" value="Genomic_DNA"/>
</dbReference>
<dbReference type="PRINTS" id="PR00952">
    <property type="entry name" value="TYPE3IMQPROT"/>
</dbReference>
<accession>A0A9X2X7B4</accession>
<dbReference type="InterPro" id="IPR002191">
    <property type="entry name" value="Bac_export_3"/>
</dbReference>
<dbReference type="PANTHER" id="PTHR34040">
    <property type="entry name" value="FLAGELLAR BIOSYNTHETIC PROTEIN FLIQ"/>
    <property type="match status" value="1"/>
</dbReference>
<keyword evidence="9" id="KW-1185">Reference proteome</keyword>
<evidence type="ECO:0000256" key="2">
    <source>
        <dbReference type="ARBA" id="ARBA00006156"/>
    </source>
</evidence>
<organism evidence="8 9">
    <name type="scientific">Chelativorans petroleitrophicus</name>
    <dbReference type="NCBI Taxonomy" id="2975484"/>
    <lineage>
        <taxon>Bacteria</taxon>
        <taxon>Pseudomonadati</taxon>
        <taxon>Pseudomonadota</taxon>
        <taxon>Alphaproteobacteria</taxon>
        <taxon>Hyphomicrobiales</taxon>
        <taxon>Phyllobacteriaceae</taxon>
        <taxon>Chelativorans</taxon>
    </lineage>
</organism>
<evidence type="ECO:0000313" key="9">
    <source>
        <dbReference type="Proteomes" id="UP001149009"/>
    </source>
</evidence>
<keyword evidence="4 7" id="KW-0812">Transmembrane</keyword>
<dbReference type="RefSeq" id="WP_261514734.1">
    <property type="nucleotide sequence ID" value="NZ_JAODNV010000007.1"/>
</dbReference>
<dbReference type="PIRSF" id="PIRSF004669">
    <property type="entry name" value="FliQ"/>
    <property type="match status" value="1"/>
</dbReference>